<reference evidence="2 3" key="1">
    <citation type="journal article" date="2020" name="Mol. Plant">
        <title>The Chromosome-Based Rubber Tree Genome Provides New Insights into Spurge Genome Evolution and Rubber Biosynthesis.</title>
        <authorList>
            <person name="Liu J."/>
            <person name="Shi C."/>
            <person name="Shi C.C."/>
            <person name="Li W."/>
            <person name="Zhang Q.J."/>
            <person name="Zhang Y."/>
            <person name="Li K."/>
            <person name="Lu H.F."/>
            <person name="Shi C."/>
            <person name="Zhu S.T."/>
            <person name="Xiao Z.Y."/>
            <person name="Nan H."/>
            <person name="Yue Y."/>
            <person name="Zhu X.G."/>
            <person name="Wu Y."/>
            <person name="Hong X.N."/>
            <person name="Fan G.Y."/>
            <person name="Tong Y."/>
            <person name="Zhang D."/>
            <person name="Mao C.L."/>
            <person name="Liu Y.L."/>
            <person name="Hao S.J."/>
            <person name="Liu W.Q."/>
            <person name="Lv M.Q."/>
            <person name="Zhang H.B."/>
            <person name="Liu Y."/>
            <person name="Hu-Tang G.R."/>
            <person name="Wang J.P."/>
            <person name="Wang J.H."/>
            <person name="Sun Y.H."/>
            <person name="Ni S.B."/>
            <person name="Chen W.B."/>
            <person name="Zhang X.C."/>
            <person name="Jiao Y.N."/>
            <person name="Eichler E.E."/>
            <person name="Li G.H."/>
            <person name="Liu X."/>
            <person name="Gao L.Z."/>
        </authorList>
    </citation>
    <scope>NUCLEOTIDE SEQUENCE [LARGE SCALE GENOMIC DNA]</scope>
    <source>
        <strain evidence="3">cv. GT1</strain>
        <tissue evidence="2">Leaf</tissue>
    </source>
</reference>
<comment type="caution">
    <text evidence="2">The sequence shown here is derived from an EMBL/GenBank/DDBJ whole genome shotgun (WGS) entry which is preliminary data.</text>
</comment>
<protein>
    <recommendedName>
        <fullName evidence="4">SHSP domain-containing protein</fullName>
    </recommendedName>
</protein>
<dbReference type="Proteomes" id="UP000467840">
    <property type="component" value="Chromosome 2"/>
</dbReference>
<organism evidence="2 3">
    <name type="scientific">Hevea brasiliensis</name>
    <name type="common">Para rubber tree</name>
    <name type="synonym">Siphonia brasiliensis</name>
    <dbReference type="NCBI Taxonomy" id="3981"/>
    <lineage>
        <taxon>Eukaryota</taxon>
        <taxon>Viridiplantae</taxon>
        <taxon>Streptophyta</taxon>
        <taxon>Embryophyta</taxon>
        <taxon>Tracheophyta</taxon>
        <taxon>Spermatophyta</taxon>
        <taxon>Magnoliopsida</taxon>
        <taxon>eudicotyledons</taxon>
        <taxon>Gunneridae</taxon>
        <taxon>Pentapetalae</taxon>
        <taxon>rosids</taxon>
        <taxon>fabids</taxon>
        <taxon>Malpighiales</taxon>
        <taxon>Euphorbiaceae</taxon>
        <taxon>Crotonoideae</taxon>
        <taxon>Micrandreae</taxon>
        <taxon>Hevea</taxon>
    </lineage>
</organism>
<sequence>MVTTAKEERCHWGRGSVGGVEGTRRPPIRGGGWVWIDHRGQRGGDIEETSSLTHVNVDWRETDNAHIFRADLPGVEMQSQVWWKELASMVIEAEHRQEARLQEMLAGQEAKFQGIMDELKSLIAGLNCQDVETAERRHWDEQVPIANNNASGNSWNSFAKLEFPHFGGEGLEGWY</sequence>
<dbReference type="EMBL" id="JAAGAX010000015">
    <property type="protein sequence ID" value="KAF2291044.1"/>
    <property type="molecule type" value="Genomic_DNA"/>
</dbReference>
<feature type="region of interest" description="Disordered" evidence="1">
    <location>
        <begin position="1"/>
        <end position="25"/>
    </location>
</feature>
<evidence type="ECO:0000256" key="1">
    <source>
        <dbReference type="SAM" id="MobiDB-lite"/>
    </source>
</evidence>
<dbReference type="AlphaFoldDB" id="A0A6A6KRA3"/>
<evidence type="ECO:0008006" key="4">
    <source>
        <dbReference type="Google" id="ProtNLM"/>
    </source>
</evidence>
<name>A0A6A6KRA3_HEVBR</name>
<evidence type="ECO:0000313" key="2">
    <source>
        <dbReference type="EMBL" id="KAF2291044.1"/>
    </source>
</evidence>
<proteinExistence type="predicted"/>
<gene>
    <name evidence="2" type="ORF">GH714_019309</name>
</gene>
<dbReference type="SUPFAM" id="SSF49764">
    <property type="entry name" value="HSP20-like chaperones"/>
    <property type="match status" value="1"/>
</dbReference>
<dbReference type="Gene3D" id="2.60.40.790">
    <property type="match status" value="1"/>
</dbReference>
<evidence type="ECO:0000313" key="3">
    <source>
        <dbReference type="Proteomes" id="UP000467840"/>
    </source>
</evidence>
<keyword evidence="3" id="KW-1185">Reference proteome</keyword>
<dbReference type="InterPro" id="IPR008978">
    <property type="entry name" value="HSP20-like_chaperone"/>
</dbReference>
<feature type="compositionally biased region" description="Basic and acidic residues" evidence="1">
    <location>
        <begin position="1"/>
        <end position="11"/>
    </location>
</feature>
<accession>A0A6A6KRA3</accession>